<dbReference type="Proteomes" id="UP001597076">
    <property type="component" value="Unassembled WGS sequence"/>
</dbReference>
<feature type="transmembrane region" description="Helical" evidence="7">
    <location>
        <begin position="187"/>
        <end position="207"/>
    </location>
</feature>
<reference evidence="9 10" key="1">
    <citation type="journal article" date="2019" name="Int. J. Syst. Evol. Microbiol.">
        <title>The Global Catalogue of Microorganisms (GCM) 10K type strain sequencing project: providing services to taxonomists for standard genome sequencing and annotation.</title>
        <authorList>
            <consortium name="The Broad Institute Genomics Platform"/>
            <consortium name="The Broad Institute Genome Sequencing Center for Infectious Disease"/>
            <person name="Wu L."/>
            <person name="Ma J."/>
        </authorList>
    </citation>
    <scope>NUCLEOTIDE SEQUENCE [LARGE SCALE GENOMIC DNA]</scope>
    <source>
        <strain evidence="9 10">CGMCC 1.12230</strain>
    </source>
</reference>
<feature type="transmembrane region" description="Helical" evidence="7">
    <location>
        <begin position="537"/>
        <end position="557"/>
    </location>
</feature>
<keyword evidence="10" id="KW-1185">Reference proteome</keyword>
<accession>A0ABD6BE34</accession>
<dbReference type="AlphaFoldDB" id="A0ABD6BE34"/>
<dbReference type="Pfam" id="PF03600">
    <property type="entry name" value="CitMHS"/>
    <property type="match status" value="1"/>
</dbReference>
<feature type="domain" description="RCK C-terminal" evidence="8">
    <location>
        <begin position="214"/>
        <end position="298"/>
    </location>
</feature>
<sequence>MAQLTTGALLVFLIIAVALVLFVTEPVPIDVTALGIMVSLMMLGPWTGVSPRDGVAGFSNPATITILAMMILSEGVRRTGLIQRLQENVASYTGESEHKQLGATIGIVGPLSGLINNTAAVAVLVPMVNDLAHENGTSPSKLLLPLSYASMFGGMLTLIGTSTNLVASSLSARYLDRPFSMFEFTHLGVIVFVVGSAYLLTVGYWLTPSHVTPRSIRETTAKEEYLTELVVHEHSPVVGLTLQDALEEVGFEAEVTQLIRDDRYVANPPLSTTVESDDVYTVRLTDDALQSLLEVDGVDLVPGATTEADLETLAPEQTLVEIVLTAGSDLIGETIDSANFSDTYQARVLAVRRGGQISHERLSEFTFRPGDALLIESEAETVDRLADNPNVIVAGDLALQQFRRSKLPIAVAVILVVVVVAALDLLPIMVSALGGVVVMLAAGIVKPAEAYDAVQWDVIFLLAGVIPLGSAMAETGGADILGALVVSSADFLPAVAVLGLFYLLTALMTNVVSNQASVVLLVPVAVDVAARLNANAFAFVLAVTFAASTAFMTPVGYQTNLFVYGPGKYQFSDFIRVGGPLQLLLAIVTTVGIVAFWGL</sequence>
<dbReference type="InterPro" id="IPR051679">
    <property type="entry name" value="DASS-Related_Transporters"/>
</dbReference>
<keyword evidence="6 7" id="KW-0472">Membrane</keyword>
<keyword evidence="3 7" id="KW-0812">Transmembrane</keyword>
<dbReference type="Pfam" id="PF02080">
    <property type="entry name" value="TrkA_C"/>
    <property type="match status" value="2"/>
</dbReference>
<evidence type="ECO:0000256" key="3">
    <source>
        <dbReference type="ARBA" id="ARBA00022692"/>
    </source>
</evidence>
<keyword evidence="4" id="KW-0677">Repeat</keyword>
<evidence type="ECO:0000256" key="4">
    <source>
        <dbReference type="ARBA" id="ARBA00022737"/>
    </source>
</evidence>
<proteinExistence type="predicted"/>
<evidence type="ECO:0000256" key="1">
    <source>
        <dbReference type="ARBA" id="ARBA00004141"/>
    </source>
</evidence>
<dbReference type="GO" id="GO:0016020">
    <property type="term" value="C:membrane"/>
    <property type="evidence" value="ECO:0007669"/>
    <property type="project" value="UniProtKB-SubCell"/>
</dbReference>
<evidence type="ECO:0000313" key="10">
    <source>
        <dbReference type="Proteomes" id="UP001597076"/>
    </source>
</evidence>
<feature type="transmembrane region" description="Helical" evidence="7">
    <location>
        <begin position="142"/>
        <end position="167"/>
    </location>
</feature>
<keyword evidence="2" id="KW-0813">Transport</keyword>
<evidence type="ECO:0000256" key="2">
    <source>
        <dbReference type="ARBA" id="ARBA00022448"/>
    </source>
</evidence>
<keyword evidence="5 7" id="KW-1133">Transmembrane helix</keyword>
<dbReference type="PANTHER" id="PTHR43652:SF2">
    <property type="entry name" value="BASIC AMINO ACID ANTIPORTER YFCC-RELATED"/>
    <property type="match status" value="1"/>
</dbReference>
<feature type="domain" description="RCK C-terminal" evidence="8">
    <location>
        <begin position="308"/>
        <end position="391"/>
    </location>
</feature>
<dbReference type="RefSeq" id="WP_390284040.1">
    <property type="nucleotide sequence ID" value="NZ_JBHUDI010000001.1"/>
</dbReference>
<feature type="transmembrane region" description="Helical" evidence="7">
    <location>
        <begin position="409"/>
        <end position="442"/>
    </location>
</feature>
<dbReference type="PROSITE" id="PS51202">
    <property type="entry name" value="RCK_C"/>
    <property type="match status" value="2"/>
</dbReference>
<dbReference type="InterPro" id="IPR036721">
    <property type="entry name" value="RCK_C_sf"/>
</dbReference>
<dbReference type="InterPro" id="IPR006037">
    <property type="entry name" value="RCK_C"/>
</dbReference>
<dbReference type="EMBL" id="JBHUDI010000001">
    <property type="protein sequence ID" value="MFD1562438.1"/>
    <property type="molecule type" value="Genomic_DNA"/>
</dbReference>
<protein>
    <submittedName>
        <fullName evidence="9">SLC13 family permease</fullName>
    </submittedName>
</protein>
<feature type="transmembrane region" description="Helical" evidence="7">
    <location>
        <begin position="577"/>
        <end position="597"/>
    </location>
</feature>
<comment type="subcellular location">
    <subcellularLocation>
        <location evidence="1">Membrane</location>
        <topology evidence="1">Multi-pass membrane protein</topology>
    </subcellularLocation>
</comment>
<feature type="transmembrane region" description="Helical" evidence="7">
    <location>
        <begin position="454"/>
        <end position="473"/>
    </location>
</feature>
<evidence type="ECO:0000256" key="5">
    <source>
        <dbReference type="ARBA" id="ARBA00022989"/>
    </source>
</evidence>
<evidence type="ECO:0000259" key="8">
    <source>
        <dbReference type="PROSITE" id="PS51202"/>
    </source>
</evidence>
<feature type="transmembrane region" description="Helical" evidence="7">
    <location>
        <begin position="480"/>
        <end position="505"/>
    </location>
</feature>
<feature type="transmembrane region" description="Helical" evidence="7">
    <location>
        <begin position="6"/>
        <end position="24"/>
    </location>
</feature>
<dbReference type="PANTHER" id="PTHR43652">
    <property type="entry name" value="BASIC AMINO ACID ANTIPORTER YFCC-RELATED"/>
    <property type="match status" value="1"/>
</dbReference>
<comment type="caution">
    <text evidence="9">The sequence shown here is derived from an EMBL/GenBank/DDBJ whole genome shotgun (WGS) entry which is preliminary data.</text>
</comment>
<gene>
    <name evidence="9" type="ORF">ACFR99_02495</name>
</gene>
<dbReference type="InterPro" id="IPR004680">
    <property type="entry name" value="Cit_transptr-like_dom"/>
</dbReference>
<evidence type="ECO:0000256" key="7">
    <source>
        <dbReference type="SAM" id="Phobius"/>
    </source>
</evidence>
<name>A0ABD6BE34_9EURY</name>
<evidence type="ECO:0000256" key="6">
    <source>
        <dbReference type="ARBA" id="ARBA00023136"/>
    </source>
</evidence>
<dbReference type="Gene3D" id="3.30.70.1450">
    <property type="entry name" value="Regulator of K+ conductance, C-terminal domain"/>
    <property type="match status" value="2"/>
</dbReference>
<dbReference type="SUPFAM" id="SSF116726">
    <property type="entry name" value="TrkA C-terminal domain-like"/>
    <property type="match status" value="2"/>
</dbReference>
<evidence type="ECO:0000313" key="9">
    <source>
        <dbReference type="EMBL" id="MFD1562438.1"/>
    </source>
</evidence>
<feature type="transmembrane region" description="Helical" evidence="7">
    <location>
        <begin position="55"/>
        <end position="76"/>
    </location>
</feature>
<organism evidence="9 10">
    <name type="scientific">Haloarchaeobius amylolyticus</name>
    <dbReference type="NCBI Taxonomy" id="1198296"/>
    <lineage>
        <taxon>Archaea</taxon>
        <taxon>Methanobacteriati</taxon>
        <taxon>Methanobacteriota</taxon>
        <taxon>Stenosarchaea group</taxon>
        <taxon>Halobacteria</taxon>
        <taxon>Halobacteriales</taxon>
        <taxon>Halorubellaceae</taxon>
        <taxon>Haloarchaeobius</taxon>
    </lineage>
</organism>